<dbReference type="GO" id="GO:0016301">
    <property type="term" value="F:kinase activity"/>
    <property type="evidence" value="ECO:0007669"/>
    <property type="project" value="UniProtKB-KW"/>
</dbReference>
<dbReference type="PANTHER" id="PTHR30605">
    <property type="entry name" value="ANHYDRO-N-ACETYLMURAMIC ACID KINASE"/>
    <property type="match status" value="1"/>
</dbReference>
<dbReference type="GO" id="GO:0016773">
    <property type="term" value="F:phosphotransferase activity, alcohol group as acceptor"/>
    <property type="evidence" value="ECO:0007669"/>
    <property type="project" value="UniProtKB-UniRule"/>
</dbReference>
<comment type="function">
    <text evidence="1">Catalyzes the specific phosphorylation of 1,6-anhydro-N-acetylmuramic acid (anhMurNAc) with the simultaneous cleavage of the 1,6-anhydro ring, generating MurNAc-6-P. Is required for the utilization of anhMurNAc either imported from the medium or derived from its own cell wall murein, and thus plays a role in cell wall recycling.</text>
</comment>
<evidence type="ECO:0000313" key="2">
    <source>
        <dbReference type="EMBL" id="TKH43073.1"/>
    </source>
</evidence>
<reference evidence="2 3" key="1">
    <citation type="submission" date="2018-01" db="EMBL/GenBank/DDBJ databases">
        <title>Bacillales members from the olive rhizosphere are effective biological control agents against Verticillium dahliae.</title>
        <authorList>
            <person name="Gomez-Lama C."/>
            <person name="Legarda G."/>
            <person name="Ruano-Rosa D."/>
            <person name="Pizarro-Tobias P."/>
            <person name="Valverde-Corredor A."/>
            <person name="Niqui J.L."/>
            <person name="Trivino J.C."/>
            <person name="Roca A."/>
            <person name="Mercado-Blanco J."/>
        </authorList>
    </citation>
    <scope>NUCLEOTIDE SEQUENCE [LARGE SCALE GENOMIC DNA]</scope>
    <source>
        <strain evidence="2 3">PIC167</strain>
    </source>
</reference>
<comment type="caution">
    <text evidence="2">The sequence shown here is derived from an EMBL/GenBank/DDBJ whole genome shotgun (WGS) entry which is preliminary data.</text>
</comment>
<comment type="catalytic activity">
    <reaction evidence="1">
        <text>1,6-anhydro-N-acetyl-beta-muramate + ATP + H2O = N-acetyl-D-muramate 6-phosphate + ADP + H(+)</text>
        <dbReference type="Rhea" id="RHEA:24952"/>
        <dbReference type="ChEBI" id="CHEBI:15377"/>
        <dbReference type="ChEBI" id="CHEBI:15378"/>
        <dbReference type="ChEBI" id="CHEBI:30616"/>
        <dbReference type="ChEBI" id="CHEBI:58690"/>
        <dbReference type="ChEBI" id="CHEBI:58722"/>
        <dbReference type="ChEBI" id="CHEBI:456216"/>
        <dbReference type="EC" id="2.7.1.170"/>
    </reaction>
</comment>
<proteinExistence type="inferred from homology"/>
<keyword evidence="1 2" id="KW-0418">Kinase</keyword>
<evidence type="ECO:0000313" key="3">
    <source>
        <dbReference type="Proteomes" id="UP000308114"/>
    </source>
</evidence>
<dbReference type="Proteomes" id="UP000308114">
    <property type="component" value="Unassembled WGS sequence"/>
</dbReference>
<feature type="binding site" evidence="1">
    <location>
        <begin position="19"/>
        <end position="26"/>
    </location>
    <ligand>
        <name>ATP</name>
        <dbReference type="ChEBI" id="CHEBI:30616"/>
    </ligand>
</feature>
<dbReference type="AlphaFoldDB" id="A0A4U2PU29"/>
<name>A0A4U2PU29_9BACL</name>
<dbReference type="UniPathway" id="UPA00544"/>
<dbReference type="Gene3D" id="3.30.420.40">
    <property type="match status" value="2"/>
</dbReference>
<keyword evidence="1" id="KW-0119">Carbohydrate metabolism</keyword>
<dbReference type="CDD" id="cd24050">
    <property type="entry name" value="ASKHA_NBD_ANMK"/>
    <property type="match status" value="1"/>
</dbReference>
<protein>
    <recommendedName>
        <fullName evidence="1">Anhydro-N-acetylmuramic acid kinase</fullName>
        <ecNumber evidence="1">2.7.1.170</ecNumber>
    </recommendedName>
    <alternativeName>
        <fullName evidence="1">AnhMurNAc kinase</fullName>
    </alternativeName>
</protein>
<dbReference type="NCBIfam" id="NF007148">
    <property type="entry name" value="PRK09585.3-2"/>
    <property type="match status" value="1"/>
</dbReference>
<dbReference type="RefSeq" id="WP_137062671.1">
    <property type="nucleotide sequence ID" value="NZ_PNXQ01000014.1"/>
</dbReference>
<keyword evidence="1" id="KW-0547">Nucleotide-binding</keyword>
<keyword evidence="1" id="KW-0067">ATP-binding</keyword>
<comment type="pathway">
    <text evidence="1">Amino-sugar metabolism; 1,6-anhydro-N-acetylmuramate degradation.</text>
</comment>
<accession>A0A4U2PU29</accession>
<sequence>MIGPLWNKTNATVVGLMSGTSLDGIDAAVVSIEGCGMGARVKLLHYHSVPYEAALRERLKLLCTVEHSSVELVCGMNVYLAERFAEAAIEAVRGAGMEMEEIDLISSHGQTVWHIPEKAGHDPHLLRSTLQLGDLSVLAKRTGRYVVGDFRPADMAVGGQGAPLVPYGDLILFRHPEKGRLLQNIGGIGNCTILPPSCTPEQVFAFDTGPGNMVIDQVVHLLTDGRLSYDEDGAWALQGQPDGTLVSEMLEHPYFARKPPKSTGREIFGKDYARQFVASARQHGLDGADMVATATAFTARTIADGYRRHVFPVCRMDEVIVSGGGAHNRTLLAMLERLLPEQKVLTSGALGVSDDAKEAVIFALLGNDFMHGLCNNLPSATGAERPTVMGKLAFP</sequence>
<dbReference type="EMBL" id="PNXQ01000014">
    <property type="protein sequence ID" value="TKH43073.1"/>
    <property type="molecule type" value="Genomic_DNA"/>
</dbReference>
<dbReference type="NCBIfam" id="NF007142">
    <property type="entry name" value="PRK09585.2-1"/>
    <property type="match status" value="1"/>
</dbReference>
<dbReference type="InterPro" id="IPR005338">
    <property type="entry name" value="Anhydro_N_Ac-Mur_kinase"/>
</dbReference>
<dbReference type="Pfam" id="PF03702">
    <property type="entry name" value="AnmK"/>
    <property type="match status" value="1"/>
</dbReference>
<dbReference type="EC" id="2.7.1.170" evidence="1"/>
<dbReference type="GO" id="GO:0097175">
    <property type="term" value="P:1,6-anhydro-N-acetyl-beta-muramic acid catabolic process"/>
    <property type="evidence" value="ECO:0007669"/>
    <property type="project" value="UniProtKB-UniRule"/>
</dbReference>
<dbReference type="GO" id="GO:0009254">
    <property type="term" value="P:peptidoglycan turnover"/>
    <property type="evidence" value="ECO:0007669"/>
    <property type="project" value="UniProtKB-UniRule"/>
</dbReference>
<evidence type="ECO:0000256" key="1">
    <source>
        <dbReference type="HAMAP-Rule" id="MF_01270"/>
    </source>
</evidence>
<comment type="pathway">
    <text evidence="1">Cell wall biogenesis; peptidoglycan recycling.</text>
</comment>
<dbReference type="InterPro" id="IPR043129">
    <property type="entry name" value="ATPase_NBD"/>
</dbReference>
<comment type="similarity">
    <text evidence="1">Belongs to the anhydro-N-acetylmuramic acid kinase family.</text>
</comment>
<dbReference type="GO" id="GO:0006040">
    <property type="term" value="P:amino sugar metabolic process"/>
    <property type="evidence" value="ECO:0007669"/>
    <property type="project" value="InterPro"/>
</dbReference>
<dbReference type="GO" id="GO:0005524">
    <property type="term" value="F:ATP binding"/>
    <property type="evidence" value="ECO:0007669"/>
    <property type="project" value="UniProtKB-UniRule"/>
</dbReference>
<dbReference type="HAMAP" id="MF_01270">
    <property type="entry name" value="AnhMurNAc_kinase"/>
    <property type="match status" value="1"/>
</dbReference>
<organism evidence="2 3">
    <name type="scientific">Paenibacillus terrae</name>
    <dbReference type="NCBI Taxonomy" id="159743"/>
    <lineage>
        <taxon>Bacteria</taxon>
        <taxon>Bacillati</taxon>
        <taxon>Bacillota</taxon>
        <taxon>Bacilli</taxon>
        <taxon>Bacillales</taxon>
        <taxon>Paenibacillaceae</taxon>
        <taxon>Paenibacillus</taxon>
    </lineage>
</organism>
<keyword evidence="1" id="KW-0808">Transferase</keyword>
<gene>
    <name evidence="1" type="primary">anmK</name>
    <name evidence="2" type="ORF">C1I60_16280</name>
</gene>
<dbReference type="PANTHER" id="PTHR30605:SF0">
    <property type="entry name" value="ANHYDRO-N-ACETYLMURAMIC ACID KINASE"/>
    <property type="match status" value="1"/>
</dbReference>
<dbReference type="SUPFAM" id="SSF53067">
    <property type="entry name" value="Actin-like ATPase domain"/>
    <property type="match status" value="1"/>
</dbReference>
<dbReference type="UniPathway" id="UPA00343"/>